<dbReference type="RefSeq" id="XP_009493056.1">
    <property type="nucleotide sequence ID" value="XM_009494781.1"/>
</dbReference>
<dbReference type="AlphaFoldDB" id="A0A058ZG34"/>
<dbReference type="EMBL" id="KB932201">
    <property type="protein sequence ID" value="KCV73355.1"/>
    <property type="molecule type" value="Genomic_DNA"/>
</dbReference>
<dbReference type="GeneID" id="20525619"/>
<evidence type="ECO:0000313" key="2">
    <source>
        <dbReference type="EMBL" id="KCV73355.1"/>
    </source>
</evidence>
<feature type="region of interest" description="Disordered" evidence="1">
    <location>
        <begin position="445"/>
        <end position="468"/>
    </location>
</feature>
<gene>
    <name evidence="2" type="ORF">H696_00894</name>
</gene>
<accession>A0A058ZG34</accession>
<evidence type="ECO:0000256" key="1">
    <source>
        <dbReference type="SAM" id="MobiDB-lite"/>
    </source>
</evidence>
<protein>
    <submittedName>
        <fullName evidence="2">Uncharacterized protein</fullName>
    </submittedName>
</protein>
<keyword evidence="3" id="KW-1185">Reference proteome</keyword>
<reference evidence="2" key="1">
    <citation type="submission" date="2013-04" db="EMBL/GenBank/DDBJ databases">
        <title>The Genome Sequence of Fonticula alba ATCC 38817.</title>
        <authorList>
            <consortium name="The Broad Institute Genomics Platform"/>
            <person name="Russ C."/>
            <person name="Cuomo C."/>
            <person name="Burger G."/>
            <person name="Gray M.W."/>
            <person name="Holland P.W.H."/>
            <person name="King N."/>
            <person name="Lang F.B.F."/>
            <person name="Roger A.J."/>
            <person name="Ruiz-Trillo I."/>
            <person name="Brown M."/>
            <person name="Walker B."/>
            <person name="Young S."/>
            <person name="Zeng Q."/>
            <person name="Gargeya S."/>
            <person name="Fitzgerald M."/>
            <person name="Haas B."/>
            <person name="Abouelleil A."/>
            <person name="Allen A.W."/>
            <person name="Alvarado L."/>
            <person name="Arachchi H.M."/>
            <person name="Berlin A.M."/>
            <person name="Chapman S.B."/>
            <person name="Gainer-Dewar J."/>
            <person name="Goldberg J."/>
            <person name="Griggs A."/>
            <person name="Gujja S."/>
            <person name="Hansen M."/>
            <person name="Howarth C."/>
            <person name="Imamovic A."/>
            <person name="Ireland A."/>
            <person name="Larimer J."/>
            <person name="McCowan C."/>
            <person name="Murphy C."/>
            <person name="Pearson M."/>
            <person name="Poon T.W."/>
            <person name="Priest M."/>
            <person name="Roberts A."/>
            <person name="Saif S."/>
            <person name="Shea T."/>
            <person name="Sisk P."/>
            <person name="Sykes S."/>
            <person name="Wortman J."/>
            <person name="Nusbaum C."/>
            <person name="Birren B."/>
        </authorList>
    </citation>
    <scope>NUCLEOTIDE SEQUENCE [LARGE SCALE GENOMIC DNA]</scope>
    <source>
        <strain evidence="2">ATCC 38817</strain>
    </source>
</reference>
<proteinExistence type="predicted"/>
<name>A0A058ZG34_FONAL</name>
<dbReference type="Proteomes" id="UP000030693">
    <property type="component" value="Unassembled WGS sequence"/>
</dbReference>
<organism evidence="2">
    <name type="scientific">Fonticula alba</name>
    <name type="common">Slime mold</name>
    <dbReference type="NCBI Taxonomy" id="691883"/>
    <lineage>
        <taxon>Eukaryota</taxon>
        <taxon>Rotosphaerida</taxon>
        <taxon>Fonticulaceae</taxon>
        <taxon>Fonticula</taxon>
    </lineage>
</organism>
<sequence>MTSSDVPASSAAAPAELPFIAAMVPLFARLLEDVHPRTVVPAAAGPATAEVRLAFVFEPIRLAELPVEGAAGHAEATGTPDVGGSFAESALTGQPTDTDAFRLTVLALQAAGAGSAITLVAGLTARIYGPACRFPPNRGLVHLEMVDTTGCGHPATAVGEPVLPALKSAICQGLTAAFIGACALPAFGLRIVRVHARPAPWYLFPQSDLNPRKFRQTTHRKLSPIRLAEWWGQVLKLVEQIGALGFGRCFHALPDVMTMRLRRTLPAKMGIGFACSTPGDSTTTDATWASNWFGGPEDAGSQPLQERLGPDDALANATIAADRAPPLKQAINSVLAGGDSVLFVMALQSSQSEGQPHGGSQALVRPLGVEDLSSLGVLPHFTPVSSPLAGDFSSVEACEAASDRFWRQVSGLLDHQSDQSDPPLGPMCLLATSNVRLTFRREAAEAASADSRAQPISTLTVRKKPRTA</sequence>
<evidence type="ECO:0000313" key="3">
    <source>
        <dbReference type="Proteomes" id="UP000030693"/>
    </source>
</evidence>